<feature type="compositionally biased region" description="Pro residues" evidence="9">
    <location>
        <begin position="377"/>
        <end position="389"/>
    </location>
</feature>
<evidence type="ECO:0000256" key="7">
    <source>
        <dbReference type="ARBA" id="ARBA00023136"/>
    </source>
</evidence>
<keyword evidence="3 8" id="KW-0813">Transport</keyword>
<feature type="region of interest" description="Disordered" evidence="9">
    <location>
        <begin position="337"/>
        <end position="415"/>
    </location>
</feature>
<dbReference type="RefSeq" id="WP_418159125.1">
    <property type="nucleotide sequence ID" value="NZ_JBBLZC010000007.1"/>
</dbReference>
<feature type="transmembrane region" description="Helical" evidence="8">
    <location>
        <begin position="148"/>
        <end position="169"/>
    </location>
</feature>
<evidence type="ECO:0000313" key="11">
    <source>
        <dbReference type="EMBL" id="MEK0083280.1"/>
    </source>
</evidence>
<evidence type="ECO:0000256" key="3">
    <source>
        <dbReference type="ARBA" id="ARBA00022448"/>
    </source>
</evidence>
<sequence length="415" mass="44543">MSARRRANGLTRLAVGAYLALFFTYLFGPLVIMSITAFNSSAFPRLYPWECLTFEWFAKLVGDQRLMTGLRNSLVIGAGVVVLSVLLGLAGSLLLTQIWPRARSAYYTLVTAPILMPGVVIGISTVLFWDRLAHAIGASYGSALYNGIFLTILGQSCFIASYCMLVFVARLQRFDLQLLDAALDLGATNVQAFRKILLPFLKPAIFSAAVIAFLASFENYNTSVFTISHYNTFTIEVAQKVRLGIDPSISALAVIVIVLTLFAALAREAWMRRAEQRRAEGPVPGGIVGAVAGNPAAVLATFLLVAVAGVAVFAARHDPSTCKAAALEERLERQRRLEEEARQRRPAEVAPATPAAPTGQVQNPGRGMFGDIFTAPGSPPASPAPPPAPETRNPGQDAFGDIFTAPGARPPPQQP</sequence>
<feature type="compositionally biased region" description="Basic and acidic residues" evidence="9">
    <location>
        <begin position="337"/>
        <end position="347"/>
    </location>
</feature>
<proteinExistence type="inferred from homology"/>
<reference evidence="11 12" key="1">
    <citation type="submission" date="2024-01" db="EMBL/GenBank/DDBJ databases">
        <title>Multi-omics insights into the function and evolution of sodium benzoate biodegradation pathways in Benzoatithermus flavus gen. nov., sp. nov. from hot spring.</title>
        <authorList>
            <person name="Hu C.-J."/>
            <person name="Li W.-J."/>
        </authorList>
    </citation>
    <scope>NUCLEOTIDE SEQUENCE [LARGE SCALE GENOMIC DNA]</scope>
    <source>
        <strain evidence="11 12">SYSU G07066</strain>
    </source>
</reference>
<accession>A0ABU8XS80</accession>
<dbReference type="Proteomes" id="UP001375743">
    <property type="component" value="Unassembled WGS sequence"/>
</dbReference>
<comment type="subcellular location">
    <subcellularLocation>
        <location evidence="1 8">Cell membrane</location>
        <topology evidence="1 8">Multi-pass membrane protein</topology>
    </subcellularLocation>
</comment>
<dbReference type="Pfam" id="PF00528">
    <property type="entry name" value="BPD_transp_1"/>
    <property type="match status" value="1"/>
</dbReference>
<feature type="domain" description="ABC transmembrane type-1" evidence="10">
    <location>
        <begin position="70"/>
        <end position="267"/>
    </location>
</feature>
<name>A0ABU8XS80_9PROT</name>
<dbReference type="SUPFAM" id="SSF161098">
    <property type="entry name" value="MetI-like"/>
    <property type="match status" value="1"/>
</dbReference>
<keyword evidence="7 8" id="KW-0472">Membrane</keyword>
<dbReference type="EMBL" id="JBBLZC010000007">
    <property type="protein sequence ID" value="MEK0083280.1"/>
    <property type="molecule type" value="Genomic_DNA"/>
</dbReference>
<dbReference type="CDD" id="cd06261">
    <property type="entry name" value="TM_PBP2"/>
    <property type="match status" value="1"/>
</dbReference>
<evidence type="ECO:0000256" key="1">
    <source>
        <dbReference type="ARBA" id="ARBA00004651"/>
    </source>
</evidence>
<dbReference type="PROSITE" id="PS50928">
    <property type="entry name" value="ABC_TM1"/>
    <property type="match status" value="1"/>
</dbReference>
<dbReference type="Gene3D" id="1.10.3720.10">
    <property type="entry name" value="MetI-like"/>
    <property type="match status" value="1"/>
</dbReference>
<evidence type="ECO:0000256" key="5">
    <source>
        <dbReference type="ARBA" id="ARBA00022692"/>
    </source>
</evidence>
<evidence type="ECO:0000259" key="10">
    <source>
        <dbReference type="PROSITE" id="PS50928"/>
    </source>
</evidence>
<keyword evidence="5 8" id="KW-0812">Transmembrane</keyword>
<evidence type="ECO:0000256" key="8">
    <source>
        <dbReference type="RuleBase" id="RU363032"/>
    </source>
</evidence>
<comment type="similarity">
    <text evidence="2">Belongs to the binding-protein-dependent transport system permease family. CysTW subfamily.</text>
</comment>
<gene>
    <name evidence="11" type="ORF">U1T56_08950</name>
</gene>
<dbReference type="InterPro" id="IPR000515">
    <property type="entry name" value="MetI-like"/>
</dbReference>
<comment type="caution">
    <text evidence="11">The sequence shown here is derived from an EMBL/GenBank/DDBJ whole genome shotgun (WGS) entry which is preliminary data.</text>
</comment>
<feature type="transmembrane region" description="Helical" evidence="8">
    <location>
        <begin position="196"/>
        <end position="217"/>
    </location>
</feature>
<keyword evidence="4" id="KW-1003">Cell membrane</keyword>
<feature type="compositionally biased region" description="Low complexity" evidence="9">
    <location>
        <begin position="348"/>
        <end position="358"/>
    </location>
</feature>
<dbReference type="PANTHER" id="PTHR43848:SF2">
    <property type="entry name" value="PUTRESCINE TRANSPORT SYSTEM PERMEASE PROTEIN POTI"/>
    <property type="match status" value="1"/>
</dbReference>
<feature type="transmembrane region" description="Helical" evidence="8">
    <location>
        <begin position="74"/>
        <end position="95"/>
    </location>
</feature>
<dbReference type="InterPro" id="IPR035906">
    <property type="entry name" value="MetI-like_sf"/>
</dbReference>
<dbReference type="PANTHER" id="PTHR43848">
    <property type="entry name" value="PUTRESCINE TRANSPORT SYSTEM PERMEASE PROTEIN POTI"/>
    <property type="match status" value="1"/>
</dbReference>
<organism evidence="11 12">
    <name type="scientific">Benzoatithermus flavus</name>
    <dbReference type="NCBI Taxonomy" id="3108223"/>
    <lineage>
        <taxon>Bacteria</taxon>
        <taxon>Pseudomonadati</taxon>
        <taxon>Pseudomonadota</taxon>
        <taxon>Alphaproteobacteria</taxon>
        <taxon>Geminicoccales</taxon>
        <taxon>Geminicoccaceae</taxon>
        <taxon>Benzoatithermus</taxon>
    </lineage>
</organism>
<evidence type="ECO:0000256" key="6">
    <source>
        <dbReference type="ARBA" id="ARBA00022989"/>
    </source>
</evidence>
<protein>
    <submittedName>
        <fullName evidence="11">ABC transporter permease subunit</fullName>
    </submittedName>
</protein>
<evidence type="ECO:0000256" key="9">
    <source>
        <dbReference type="SAM" id="MobiDB-lite"/>
    </source>
</evidence>
<keyword evidence="12" id="KW-1185">Reference proteome</keyword>
<feature type="transmembrane region" description="Helical" evidence="8">
    <location>
        <begin position="12"/>
        <end position="38"/>
    </location>
</feature>
<feature type="transmembrane region" description="Helical" evidence="8">
    <location>
        <begin position="249"/>
        <end position="266"/>
    </location>
</feature>
<feature type="transmembrane region" description="Helical" evidence="8">
    <location>
        <begin position="107"/>
        <end position="128"/>
    </location>
</feature>
<evidence type="ECO:0000256" key="2">
    <source>
        <dbReference type="ARBA" id="ARBA00007069"/>
    </source>
</evidence>
<feature type="transmembrane region" description="Helical" evidence="8">
    <location>
        <begin position="287"/>
        <end position="314"/>
    </location>
</feature>
<evidence type="ECO:0000256" key="4">
    <source>
        <dbReference type="ARBA" id="ARBA00022475"/>
    </source>
</evidence>
<evidence type="ECO:0000313" key="12">
    <source>
        <dbReference type="Proteomes" id="UP001375743"/>
    </source>
</evidence>
<dbReference type="InterPro" id="IPR051789">
    <property type="entry name" value="Bact_Polyamine_Transport"/>
</dbReference>
<keyword evidence="6 8" id="KW-1133">Transmembrane helix</keyword>